<evidence type="ECO:0000256" key="1">
    <source>
        <dbReference type="SAM" id="SignalP"/>
    </source>
</evidence>
<dbReference type="Gene3D" id="3.40.50.2300">
    <property type="match status" value="2"/>
</dbReference>
<dbReference type="PANTHER" id="PTHR35271:SF1">
    <property type="entry name" value="ABC TRANSPORTER, SUBSTRATE-BINDING LIPOPROTEIN"/>
    <property type="match status" value="1"/>
</dbReference>
<dbReference type="PANTHER" id="PTHR35271">
    <property type="entry name" value="ABC TRANSPORTER, SUBSTRATE-BINDING LIPOPROTEIN-RELATED"/>
    <property type="match status" value="1"/>
</dbReference>
<dbReference type="InterPro" id="IPR028082">
    <property type="entry name" value="Peripla_BP_I"/>
</dbReference>
<accession>A0ABM9WT44</accession>
<evidence type="ECO:0000313" key="2">
    <source>
        <dbReference type="EMBL" id="EDN56474.1"/>
    </source>
</evidence>
<gene>
    <name evidence="2" type="ORF">VEx25_B0014</name>
</gene>
<feature type="chain" id="PRO_5045941526" evidence="1">
    <location>
        <begin position="42"/>
        <end position="337"/>
    </location>
</feature>
<dbReference type="Proteomes" id="UP000242664">
    <property type="component" value="Unassembled WGS sequence"/>
</dbReference>
<protein>
    <submittedName>
        <fullName evidence="2">ABC transporter substrate-binding protein</fullName>
    </submittedName>
</protein>
<dbReference type="EMBL" id="DS267835">
    <property type="protein sequence ID" value="EDN56474.1"/>
    <property type="molecule type" value="Genomic_DNA"/>
</dbReference>
<sequence>MLNARETRTKSHQGVMMKTKRLLATAVLSATAIFSSANVLAATATVAVSQIVEHPALDATRQGLLDGLKAKGYEEGKNLEFDYKTAQGNPAIAVQIARQYVGENPDVLVGIATPSAQALVSATRSIPVVFTAVTDPVGAKLVKSMEQPGKNVTGLSDLSPVAQHVDLIQEILPQVKSIGVVFNPGEANAVTLVELLKESAKAKGIQVVEATALKSADVQSATQAIAAKSDILYAPTDNTVASAIEGMIVAANQAKKPVFGGATSYVEKGAIAGLGFDYYQVGVQTADYVAAILDGQEPGKLDVKVATGSDLVINESAASKLGIKLPSSVVERATSMQ</sequence>
<proteinExistence type="predicted"/>
<name>A0ABM9WT44_VIBAE</name>
<evidence type="ECO:0000313" key="3">
    <source>
        <dbReference type="Proteomes" id="UP000242664"/>
    </source>
</evidence>
<keyword evidence="3" id="KW-1185">Reference proteome</keyword>
<dbReference type="Pfam" id="PF04392">
    <property type="entry name" value="ABC_sub_bind"/>
    <property type="match status" value="1"/>
</dbReference>
<dbReference type="SUPFAM" id="SSF53822">
    <property type="entry name" value="Periplasmic binding protein-like I"/>
    <property type="match status" value="1"/>
</dbReference>
<dbReference type="CDD" id="cd06325">
    <property type="entry name" value="PBP1_ABC_unchar_transporter"/>
    <property type="match status" value="1"/>
</dbReference>
<organism evidence="2 3">
    <name type="scientific">Vibrio antiquarius (strain Ex25)</name>
    <dbReference type="NCBI Taxonomy" id="150340"/>
    <lineage>
        <taxon>Bacteria</taxon>
        <taxon>Pseudomonadati</taxon>
        <taxon>Pseudomonadota</taxon>
        <taxon>Gammaproteobacteria</taxon>
        <taxon>Vibrionales</taxon>
        <taxon>Vibrionaceae</taxon>
        <taxon>Vibrio</taxon>
        <taxon>Vibrio diabolicus subgroup</taxon>
    </lineage>
</organism>
<reference evidence="3" key="1">
    <citation type="submission" date="2006-10" db="EMBL/GenBank/DDBJ databases">
        <authorList>
            <person name="Heidelberg J."/>
            <person name="Sebastian Y."/>
        </authorList>
    </citation>
    <scope>NUCLEOTIDE SEQUENCE [LARGE SCALE GENOMIC DNA]</scope>
    <source>
        <strain evidence="3">EX25</strain>
    </source>
</reference>
<feature type="signal peptide" evidence="1">
    <location>
        <begin position="1"/>
        <end position="41"/>
    </location>
</feature>
<dbReference type="InterPro" id="IPR007487">
    <property type="entry name" value="ABC_transpt-TYRBP-like"/>
</dbReference>
<keyword evidence="1" id="KW-0732">Signal</keyword>